<accession>A0ABT2LL36</accession>
<evidence type="ECO:0000313" key="2">
    <source>
        <dbReference type="Proteomes" id="UP001320831"/>
    </source>
</evidence>
<evidence type="ECO:0000313" key="1">
    <source>
        <dbReference type="EMBL" id="MCT7374103.1"/>
    </source>
</evidence>
<dbReference type="InterPro" id="IPR021698">
    <property type="entry name" value="DUF3280"/>
</dbReference>
<dbReference type="EMBL" id="JAOCZP010000001">
    <property type="protein sequence ID" value="MCT7374103.1"/>
    <property type="molecule type" value="Genomic_DNA"/>
</dbReference>
<proteinExistence type="predicted"/>
<organism evidence="1 2">
    <name type="scientific">Chelativorans salis</name>
    <dbReference type="NCBI Taxonomy" id="2978478"/>
    <lineage>
        <taxon>Bacteria</taxon>
        <taxon>Pseudomonadati</taxon>
        <taxon>Pseudomonadota</taxon>
        <taxon>Alphaproteobacteria</taxon>
        <taxon>Hyphomicrobiales</taxon>
        <taxon>Phyllobacteriaceae</taxon>
        <taxon>Chelativorans</taxon>
    </lineage>
</organism>
<dbReference type="Pfam" id="PF11684">
    <property type="entry name" value="DUF3280"/>
    <property type="match status" value="1"/>
</dbReference>
<gene>
    <name evidence="1" type="ORF">N5A92_03545</name>
</gene>
<dbReference type="Proteomes" id="UP001320831">
    <property type="component" value="Unassembled WGS sequence"/>
</dbReference>
<dbReference type="RefSeq" id="WP_260900457.1">
    <property type="nucleotide sequence ID" value="NZ_JAOCZP010000001.1"/>
</dbReference>
<sequence>MLKARGADVRIRSRAAIYSKLLLIPAAAAGIVSAEVSDAAEPLPLAISNFDFRDTSGEVRDQTAEHERRLRALDVALQKGLSDSEGIKSILLTCQTGKCSARAAGLEALSTQARNAGARYLLIGEVHKMSTLVGWVKFAVMDLNSNKPACDRFLSYRGDTDEAWQHAAEFVVRDIEKHCMPR</sequence>
<comment type="caution">
    <text evidence="1">The sequence shown here is derived from an EMBL/GenBank/DDBJ whole genome shotgun (WGS) entry which is preliminary data.</text>
</comment>
<protein>
    <submittedName>
        <fullName evidence="1">DUF3280 domain-containing protein</fullName>
    </submittedName>
</protein>
<name>A0ABT2LL36_9HYPH</name>
<keyword evidence="2" id="KW-1185">Reference proteome</keyword>
<reference evidence="1 2" key="1">
    <citation type="submission" date="2022-09" db="EMBL/GenBank/DDBJ databases">
        <title>Chelativorans salina sp. nov., a novel slightly halophilic bacterium isolated from a saline lake sediment enrichment.</title>
        <authorList>
            <person name="Gao L."/>
            <person name="Fang B.-Z."/>
            <person name="Li W.-J."/>
        </authorList>
    </citation>
    <scope>NUCLEOTIDE SEQUENCE [LARGE SCALE GENOMIC DNA]</scope>
    <source>
        <strain evidence="1 2">EGI FJ00035</strain>
    </source>
</reference>